<dbReference type="PANTHER" id="PTHR10061">
    <property type="entry name" value="S-FORMYLGLUTATHIONE HYDROLASE"/>
    <property type="match status" value="1"/>
</dbReference>
<comment type="catalytic activity">
    <reaction evidence="8">
        <text>S-formylglutathione + H2O = formate + glutathione + H(+)</text>
        <dbReference type="Rhea" id="RHEA:14961"/>
        <dbReference type="ChEBI" id="CHEBI:15377"/>
        <dbReference type="ChEBI" id="CHEBI:15378"/>
        <dbReference type="ChEBI" id="CHEBI:15740"/>
        <dbReference type="ChEBI" id="CHEBI:57688"/>
        <dbReference type="ChEBI" id="CHEBI:57925"/>
        <dbReference type="EC" id="3.1.2.12"/>
    </reaction>
</comment>
<accession>E4YC23</accession>
<feature type="active site" description="Charge relay system" evidence="7">
    <location>
        <position position="224"/>
    </location>
</feature>
<dbReference type="EMBL" id="FN654395">
    <property type="protein sequence ID" value="CBY33090.1"/>
    <property type="molecule type" value="Genomic_DNA"/>
</dbReference>
<evidence type="ECO:0000313" key="9">
    <source>
        <dbReference type="EMBL" id="CBY33090.1"/>
    </source>
</evidence>
<dbReference type="InterPro" id="IPR000801">
    <property type="entry name" value="Esterase-like"/>
</dbReference>
<evidence type="ECO:0000256" key="6">
    <source>
        <dbReference type="ARBA" id="ARBA00022801"/>
    </source>
</evidence>
<dbReference type="GO" id="GO:0018738">
    <property type="term" value="F:S-formylglutathione hydrolase activity"/>
    <property type="evidence" value="ECO:0007669"/>
    <property type="project" value="UniProtKB-EC"/>
</dbReference>
<dbReference type="FunFam" id="3.40.50.1820:FF:000002">
    <property type="entry name" value="S-formylglutathione hydrolase"/>
    <property type="match status" value="1"/>
</dbReference>
<proteinExistence type="inferred from homology"/>
<dbReference type="InterPro" id="IPR014186">
    <property type="entry name" value="S-formylglutathione_hydrol"/>
</dbReference>
<dbReference type="GO" id="GO:0046294">
    <property type="term" value="P:formaldehyde catabolic process"/>
    <property type="evidence" value="ECO:0007669"/>
    <property type="project" value="InterPro"/>
</dbReference>
<keyword evidence="8" id="KW-0963">Cytoplasm</keyword>
<gene>
    <name evidence="9" type="ORF">GSOID_T00020984001</name>
</gene>
<keyword evidence="6 8" id="KW-0378">Hydrolase</keyword>
<protein>
    <recommendedName>
        <fullName evidence="4 8">S-formylglutathione hydrolase</fullName>
        <ecNumber evidence="3 8">3.1.2.12</ecNumber>
    </recommendedName>
</protein>
<sequence>MAQEVSSNKSFGGIQKVYLHESKVLGCTMKFSVYTPPGEGPFPVLWFLSGLTCTEANCVQKGSFQQSASSQGVVVICPDTSPRGIDIEGDNDSWDFGTGAGFYVNATEKKWKPYRMYEYVTEELPSVCAVLLGDKGNMAKQSITGHSMGGHGALICAMKNPSKYQSVSAFSPICAPMNCPWGQKAFAGYLGDDKSTWEAYDASKLAEKYSGPKLKVLIDQGSLDDFLIKGQLLPEQFVAAALKNEKLDVEYRLQDGYDHSYFFISSFMKDHIEFHAKFF</sequence>
<name>E4YC23_OIKDI</name>
<evidence type="ECO:0000256" key="5">
    <source>
        <dbReference type="ARBA" id="ARBA00022487"/>
    </source>
</evidence>
<evidence type="ECO:0000256" key="8">
    <source>
        <dbReference type="RuleBase" id="RU363068"/>
    </source>
</evidence>
<dbReference type="Pfam" id="PF00756">
    <property type="entry name" value="Esterase"/>
    <property type="match status" value="1"/>
</dbReference>
<dbReference type="Proteomes" id="UP000011014">
    <property type="component" value="Unassembled WGS sequence"/>
</dbReference>
<dbReference type="Gene3D" id="3.40.50.1820">
    <property type="entry name" value="alpha/beta hydrolase"/>
    <property type="match status" value="1"/>
</dbReference>
<keyword evidence="5 8" id="KW-0719">Serine esterase</keyword>
<dbReference type="EC" id="3.1.2.12" evidence="3 8"/>
<organism evidence="9">
    <name type="scientific">Oikopleura dioica</name>
    <name type="common">Tunicate</name>
    <dbReference type="NCBI Taxonomy" id="34765"/>
    <lineage>
        <taxon>Eukaryota</taxon>
        <taxon>Metazoa</taxon>
        <taxon>Chordata</taxon>
        <taxon>Tunicata</taxon>
        <taxon>Appendicularia</taxon>
        <taxon>Copelata</taxon>
        <taxon>Oikopleuridae</taxon>
        <taxon>Oikopleura</taxon>
    </lineage>
</organism>
<comment type="subcellular location">
    <subcellularLocation>
        <location evidence="8">Cytoplasm</location>
    </subcellularLocation>
</comment>
<comment type="similarity">
    <text evidence="2 8">Belongs to the esterase D family.</text>
</comment>
<dbReference type="AlphaFoldDB" id="E4YC23"/>
<reference evidence="9" key="1">
    <citation type="journal article" date="2010" name="Science">
        <title>Plasticity of animal genome architecture unmasked by rapid evolution of a pelagic tunicate.</title>
        <authorList>
            <person name="Denoeud F."/>
            <person name="Henriet S."/>
            <person name="Mungpakdee S."/>
            <person name="Aury J.M."/>
            <person name="Da Silva C."/>
            <person name="Brinkmann H."/>
            <person name="Mikhaleva J."/>
            <person name="Olsen L.C."/>
            <person name="Jubin C."/>
            <person name="Canestro C."/>
            <person name="Bouquet J.M."/>
            <person name="Danks G."/>
            <person name="Poulain J."/>
            <person name="Campsteijn C."/>
            <person name="Adamski M."/>
            <person name="Cross I."/>
            <person name="Yadetie F."/>
            <person name="Muffato M."/>
            <person name="Louis A."/>
            <person name="Butcher S."/>
            <person name="Tsagkogeorga G."/>
            <person name="Konrad A."/>
            <person name="Singh S."/>
            <person name="Jensen M.F."/>
            <person name="Cong E.H."/>
            <person name="Eikeseth-Otteraa H."/>
            <person name="Noel B."/>
            <person name="Anthouard V."/>
            <person name="Porcel B.M."/>
            <person name="Kachouri-Lafond R."/>
            <person name="Nishino A."/>
            <person name="Ugolini M."/>
            <person name="Chourrout P."/>
            <person name="Nishida H."/>
            <person name="Aasland R."/>
            <person name="Huzurbazar S."/>
            <person name="Westhof E."/>
            <person name="Delsuc F."/>
            <person name="Lehrach H."/>
            <person name="Reinhardt R."/>
            <person name="Weissenbach J."/>
            <person name="Roy S.W."/>
            <person name="Artiguenave F."/>
            <person name="Postlethwait J.H."/>
            <person name="Manak J.R."/>
            <person name="Thompson E.M."/>
            <person name="Jaillon O."/>
            <person name="Du Pasquier L."/>
            <person name="Boudinot P."/>
            <person name="Liberles D.A."/>
            <person name="Volff J.N."/>
            <person name="Philippe H."/>
            <person name="Lenhard B."/>
            <person name="Roest Crollius H."/>
            <person name="Wincker P."/>
            <person name="Chourrout D."/>
        </authorList>
    </citation>
    <scope>NUCLEOTIDE SEQUENCE [LARGE SCALE GENOMIC DNA]</scope>
</reference>
<feature type="active site" description="Charge relay system" evidence="7">
    <location>
        <position position="147"/>
    </location>
</feature>
<dbReference type="PANTHER" id="PTHR10061:SF0">
    <property type="entry name" value="S-FORMYLGLUTATHIONE HYDROLASE"/>
    <property type="match status" value="1"/>
</dbReference>
<feature type="active site" description="Charge relay system" evidence="7">
    <location>
        <position position="259"/>
    </location>
</feature>
<dbReference type="InterPro" id="IPR029058">
    <property type="entry name" value="AB_hydrolase_fold"/>
</dbReference>
<dbReference type="GO" id="GO:0052689">
    <property type="term" value="F:carboxylic ester hydrolase activity"/>
    <property type="evidence" value="ECO:0007669"/>
    <property type="project" value="UniProtKB-KW"/>
</dbReference>
<evidence type="ECO:0000256" key="7">
    <source>
        <dbReference type="PIRSR" id="PIRSR614186-1"/>
    </source>
</evidence>
<dbReference type="NCBIfam" id="TIGR02821">
    <property type="entry name" value="fghA_ester_D"/>
    <property type="match status" value="1"/>
</dbReference>
<evidence type="ECO:0000256" key="4">
    <source>
        <dbReference type="ARBA" id="ARBA00016774"/>
    </source>
</evidence>
<evidence type="ECO:0000256" key="3">
    <source>
        <dbReference type="ARBA" id="ARBA00012479"/>
    </source>
</evidence>
<dbReference type="SUPFAM" id="SSF53474">
    <property type="entry name" value="alpha/beta-Hydrolases"/>
    <property type="match status" value="1"/>
</dbReference>
<dbReference type="GO" id="GO:0005829">
    <property type="term" value="C:cytosol"/>
    <property type="evidence" value="ECO:0007669"/>
    <property type="project" value="TreeGrafter"/>
</dbReference>
<evidence type="ECO:0000256" key="1">
    <source>
        <dbReference type="ARBA" id="ARBA00002608"/>
    </source>
</evidence>
<evidence type="ECO:0000256" key="2">
    <source>
        <dbReference type="ARBA" id="ARBA00005622"/>
    </source>
</evidence>
<comment type="function">
    <text evidence="1 8">Serine hydrolase involved in the detoxification of formaldehyde.</text>
</comment>